<dbReference type="InterPro" id="IPR011032">
    <property type="entry name" value="GroES-like_sf"/>
</dbReference>
<dbReference type="SMART" id="SM00829">
    <property type="entry name" value="PKS_ER"/>
    <property type="match status" value="1"/>
</dbReference>
<dbReference type="InterPro" id="IPR036291">
    <property type="entry name" value="NAD(P)-bd_dom_sf"/>
</dbReference>
<dbReference type="Pfam" id="PF08240">
    <property type="entry name" value="ADH_N"/>
    <property type="match status" value="1"/>
</dbReference>
<feature type="domain" description="Enoyl reductase (ER)" evidence="5">
    <location>
        <begin position="88"/>
        <end position="421"/>
    </location>
</feature>
<evidence type="ECO:0000256" key="4">
    <source>
        <dbReference type="RuleBase" id="RU361277"/>
    </source>
</evidence>
<evidence type="ECO:0000256" key="3">
    <source>
        <dbReference type="ARBA" id="ARBA00023002"/>
    </source>
</evidence>
<reference evidence="7" key="1">
    <citation type="submission" date="2018-02" db="EMBL/GenBank/DDBJ databases">
        <authorList>
            <person name="Hausmann B."/>
        </authorList>
    </citation>
    <scope>NUCLEOTIDE SEQUENCE [LARGE SCALE GENOMIC DNA]</scope>
    <source>
        <strain evidence="7">Peat soil MAG SbA5</strain>
    </source>
</reference>
<gene>
    <name evidence="6" type="ORF">SBA5_680002</name>
</gene>
<dbReference type="InterPro" id="IPR002328">
    <property type="entry name" value="ADH_Zn_CS"/>
</dbReference>
<dbReference type="Gene3D" id="3.90.180.10">
    <property type="entry name" value="Medium-chain alcohol dehydrogenases, catalytic domain"/>
    <property type="match status" value="1"/>
</dbReference>
<sequence length="423" mass="45571">MAGTVKAAILRGRKTVKTVVEEGRKKVENVVEGGLNTVETVVEVGLDTVETVVVKGRKRVQTAVHQGRKTVENALLHRVTMRAAILHGREDVRIEQVPVPRAAAGELVVRVGAALTCGTDLKVFRRGYHARMIVPPALFGHEQAGTVVEVGEGVADFEAGDHVVALNSAPCGKCYFCMRGQENLCDDLLFNNGAYAEFIKIPERIVAKNTLRIPENVPLEHAALTEPLACAVHGFEDSDPRKGDMIAVIGGGPLGLMILHVAALAGYETIAIVKHDGQAEAARQLGAVHIVQSATIRKAIQETRALTPNNRGVDIAIEAVGLPETWQEAVELARKGGTVNFFGGCAANTHVNLDTNRIHYSDITLRATFHHTPAICRKALALIAGGKFQAGAFITGRAHLYELNRVFEKLMNRSTEIKTAIVP</sequence>
<dbReference type="EMBL" id="OKRB01000128">
    <property type="protein sequence ID" value="SPE28630.1"/>
    <property type="molecule type" value="Genomic_DNA"/>
</dbReference>
<keyword evidence="3" id="KW-0560">Oxidoreductase</keyword>
<organism evidence="6 7">
    <name type="scientific">Candidatus Sulfuritelmatomonas gaucii</name>
    <dbReference type="NCBI Taxonomy" id="2043161"/>
    <lineage>
        <taxon>Bacteria</taxon>
        <taxon>Pseudomonadati</taxon>
        <taxon>Acidobacteriota</taxon>
        <taxon>Terriglobia</taxon>
        <taxon>Terriglobales</taxon>
        <taxon>Acidobacteriaceae</taxon>
        <taxon>Candidatus Sulfuritelmatomonas</taxon>
    </lineage>
</organism>
<evidence type="ECO:0000256" key="1">
    <source>
        <dbReference type="ARBA" id="ARBA00022723"/>
    </source>
</evidence>
<accession>A0A2N9LZI3</accession>
<dbReference type="InterPro" id="IPR020843">
    <property type="entry name" value="ER"/>
</dbReference>
<evidence type="ECO:0000259" key="5">
    <source>
        <dbReference type="SMART" id="SM00829"/>
    </source>
</evidence>
<dbReference type="InterPro" id="IPR013154">
    <property type="entry name" value="ADH-like_N"/>
</dbReference>
<comment type="similarity">
    <text evidence="4">Belongs to the zinc-containing alcohol dehydrogenase family.</text>
</comment>
<comment type="cofactor">
    <cofactor evidence="4">
        <name>Zn(2+)</name>
        <dbReference type="ChEBI" id="CHEBI:29105"/>
    </cofactor>
</comment>
<keyword evidence="2 4" id="KW-0862">Zinc</keyword>
<name>A0A2N9LZI3_9BACT</name>
<dbReference type="InterPro" id="IPR050129">
    <property type="entry name" value="Zn_alcohol_dh"/>
</dbReference>
<dbReference type="InterPro" id="IPR013149">
    <property type="entry name" value="ADH-like_C"/>
</dbReference>
<dbReference type="GO" id="GO:0016616">
    <property type="term" value="F:oxidoreductase activity, acting on the CH-OH group of donors, NAD or NADP as acceptor"/>
    <property type="evidence" value="ECO:0007669"/>
    <property type="project" value="UniProtKB-ARBA"/>
</dbReference>
<proteinExistence type="inferred from homology"/>
<evidence type="ECO:0000313" key="6">
    <source>
        <dbReference type="EMBL" id="SPE28630.1"/>
    </source>
</evidence>
<evidence type="ECO:0000313" key="7">
    <source>
        <dbReference type="Proteomes" id="UP000239735"/>
    </source>
</evidence>
<protein>
    <submittedName>
        <fullName evidence="6">Oxidoreductase, zinc-binding dehydrogenase family</fullName>
    </submittedName>
</protein>
<dbReference type="GO" id="GO:0008270">
    <property type="term" value="F:zinc ion binding"/>
    <property type="evidence" value="ECO:0007669"/>
    <property type="project" value="InterPro"/>
</dbReference>
<evidence type="ECO:0000256" key="2">
    <source>
        <dbReference type="ARBA" id="ARBA00022833"/>
    </source>
</evidence>
<dbReference type="Gene3D" id="3.40.50.720">
    <property type="entry name" value="NAD(P)-binding Rossmann-like Domain"/>
    <property type="match status" value="1"/>
</dbReference>
<dbReference type="SUPFAM" id="SSF50129">
    <property type="entry name" value="GroES-like"/>
    <property type="match status" value="1"/>
</dbReference>
<dbReference type="PROSITE" id="PS00059">
    <property type="entry name" value="ADH_ZINC"/>
    <property type="match status" value="1"/>
</dbReference>
<dbReference type="SUPFAM" id="SSF51735">
    <property type="entry name" value="NAD(P)-binding Rossmann-fold domains"/>
    <property type="match status" value="1"/>
</dbReference>
<dbReference type="Proteomes" id="UP000239735">
    <property type="component" value="Unassembled WGS sequence"/>
</dbReference>
<dbReference type="PANTHER" id="PTHR43401">
    <property type="entry name" value="L-THREONINE 3-DEHYDROGENASE"/>
    <property type="match status" value="1"/>
</dbReference>
<dbReference type="AlphaFoldDB" id="A0A2N9LZI3"/>
<keyword evidence="1 4" id="KW-0479">Metal-binding</keyword>
<dbReference type="Pfam" id="PF00107">
    <property type="entry name" value="ADH_zinc_N"/>
    <property type="match status" value="1"/>
</dbReference>
<dbReference type="PANTHER" id="PTHR43401:SF2">
    <property type="entry name" value="L-THREONINE 3-DEHYDROGENASE"/>
    <property type="match status" value="1"/>
</dbReference>